<dbReference type="FunFam" id="3.40.50.1100:FF:000003">
    <property type="entry name" value="Cystathionine beta-synthase"/>
    <property type="match status" value="1"/>
</dbReference>
<dbReference type="InterPro" id="IPR001216">
    <property type="entry name" value="P-phosphate_BS"/>
</dbReference>
<evidence type="ECO:0000313" key="8">
    <source>
        <dbReference type="EMBL" id="KAH9000355.1"/>
    </source>
</evidence>
<dbReference type="PROSITE" id="PS00901">
    <property type="entry name" value="CYS_SYNTHASE"/>
    <property type="match status" value="1"/>
</dbReference>
<dbReference type="Pfam" id="PF00291">
    <property type="entry name" value="PALP"/>
    <property type="match status" value="1"/>
</dbReference>
<dbReference type="Proteomes" id="UP001201163">
    <property type="component" value="Unassembled WGS sequence"/>
</dbReference>
<evidence type="ECO:0000256" key="6">
    <source>
        <dbReference type="ARBA" id="ARBA00047490"/>
    </source>
</evidence>
<evidence type="ECO:0000256" key="2">
    <source>
        <dbReference type="ARBA" id="ARBA00005003"/>
    </source>
</evidence>
<comment type="similarity">
    <text evidence="3">Belongs to the cysteine synthase/cystathionine beta-synthase family.</text>
</comment>
<dbReference type="EC" id="4.2.1.22" evidence="4"/>
<gene>
    <name evidence="8" type="ORF">EDB92DRAFT_492476</name>
</gene>
<comment type="cofactor">
    <cofactor evidence="1">
        <name>pyridoxal 5'-phosphate</name>
        <dbReference type="ChEBI" id="CHEBI:597326"/>
    </cofactor>
</comment>
<comment type="caution">
    <text evidence="8">The sequence shown here is derived from an EMBL/GenBank/DDBJ whole genome shotgun (WGS) entry which is preliminary data.</text>
</comment>
<evidence type="ECO:0000313" key="9">
    <source>
        <dbReference type="Proteomes" id="UP001201163"/>
    </source>
</evidence>
<evidence type="ECO:0000259" key="7">
    <source>
        <dbReference type="Pfam" id="PF00291"/>
    </source>
</evidence>
<dbReference type="InterPro" id="IPR036052">
    <property type="entry name" value="TrpB-like_PALP_sf"/>
</dbReference>
<dbReference type="FunFam" id="3.40.50.1100:FF:000118">
    <property type="entry name" value="Related to CYS4-cystathionine beta-synthase"/>
    <property type="match status" value="1"/>
</dbReference>
<dbReference type="AlphaFoldDB" id="A0AAD4LUV9"/>
<protein>
    <recommendedName>
        <fullName evidence="4">cystathionine beta-synthase</fullName>
        <ecNumber evidence="4">4.2.1.22</ecNumber>
    </recommendedName>
</protein>
<name>A0AAD4LUV9_9AGAM</name>
<dbReference type="EMBL" id="JAKELL010000002">
    <property type="protein sequence ID" value="KAH9000355.1"/>
    <property type="molecule type" value="Genomic_DNA"/>
</dbReference>
<dbReference type="Gene3D" id="3.40.50.1100">
    <property type="match status" value="2"/>
</dbReference>
<comment type="pathway">
    <text evidence="2">Amino-acid biosynthesis; L-cysteine biosynthesis; L-cysteine from L-homocysteine and L-serine: step 1/2.</text>
</comment>
<evidence type="ECO:0000256" key="3">
    <source>
        <dbReference type="ARBA" id="ARBA00007103"/>
    </source>
</evidence>
<dbReference type="InterPro" id="IPR050214">
    <property type="entry name" value="Cys_Synth/Cystath_Beta-Synth"/>
</dbReference>
<dbReference type="SUPFAM" id="SSF53686">
    <property type="entry name" value="Tryptophan synthase beta subunit-like PLP-dependent enzymes"/>
    <property type="match status" value="1"/>
</dbReference>
<dbReference type="InterPro" id="IPR001926">
    <property type="entry name" value="TrpB-like_PALP"/>
</dbReference>
<dbReference type="GO" id="GO:0006535">
    <property type="term" value="P:cysteine biosynthetic process from serine"/>
    <property type="evidence" value="ECO:0007669"/>
    <property type="project" value="InterPro"/>
</dbReference>
<dbReference type="CDD" id="cd01561">
    <property type="entry name" value="CBS_like"/>
    <property type="match status" value="1"/>
</dbReference>
<organism evidence="8 9">
    <name type="scientific">Lactarius akahatsu</name>
    <dbReference type="NCBI Taxonomy" id="416441"/>
    <lineage>
        <taxon>Eukaryota</taxon>
        <taxon>Fungi</taxon>
        <taxon>Dikarya</taxon>
        <taxon>Basidiomycota</taxon>
        <taxon>Agaricomycotina</taxon>
        <taxon>Agaricomycetes</taxon>
        <taxon>Russulales</taxon>
        <taxon>Russulaceae</taxon>
        <taxon>Lactarius</taxon>
    </lineage>
</organism>
<dbReference type="PANTHER" id="PTHR10314">
    <property type="entry name" value="CYSTATHIONINE BETA-SYNTHASE"/>
    <property type="match status" value="1"/>
</dbReference>
<reference evidence="8" key="1">
    <citation type="submission" date="2022-01" db="EMBL/GenBank/DDBJ databases">
        <title>Comparative genomics reveals a dynamic genome evolution in the ectomycorrhizal milk-cap (Lactarius) mushrooms.</title>
        <authorList>
            <consortium name="DOE Joint Genome Institute"/>
            <person name="Lebreton A."/>
            <person name="Tang N."/>
            <person name="Kuo A."/>
            <person name="LaButti K."/>
            <person name="Drula E."/>
            <person name="Barry K."/>
            <person name="Clum A."/>
            <person name="Lipzen A."/>
            <person name="Mousain D."/>
            <person name="Ng V."/>
            <person name="Wang R."/>
            <person name="Wang X."/>
            <person name="Dai Y."/>
            <person name="Henrissat B."/>
            <person name="Grigoriev I.V."/>
            <person name="Guerin-Laguette A."/>
            <person name="Yu F."/>
            <person name="Martin F.M."/>
        </authorList>
    </citation>
    <scope>NUCLEOTIDE SEQUENCE</scope>
    <source>
        <strain evidence="8">QP</strain>
    </source>
</reference>
<feature type="domain" description="Tryptophan synthase beta chain-like PALP" evidence="7">
    <location>
        <begin position="12"/>
        <end position="330"/>
    </location>
</feature>
<evidence type="ECO:0000256" key="1">
    <source>
        <dbReference type="ARBA" id="ARBA00001933"/>
    </source>
</evidence>
<dbReference type="GO" id="GO:0004122">
    <property type="term" value="F:cystathionine beta-synthase activity"/>
    <property type="evidence" value="ECO:0007669"/>
    <property type="project" value="UniProtKB-EC"/>
</dbReference>
<sequence length="376" mass="39765">MARSEIVLDSVLDAVGNTPLIRLDRIAKHEGLRCNLLGKLEYTSAGGSVKDRIAKRMIEVAEQEGKLIPGQSVVIEPTSGNTGIGLAMACAVKGYSVIITMPKKMSLEKEAALRALGAEVIRTPNEAAWDAPESHIGVALRLQKEIPGGIILDQYRNVNNPLAHELTTAPEIIAAVTSTPSTPAHPSSGKVDVFIGGAGTGGTVSGIAKGIKKAHNKDCIVVGVDPVGSVLALPASLNEVGEGDSYIVEGIGYDFTPDVLTREPGMINVWVKTDDKVSFAAVQLLMRHEGMLVGGSSGSALAGALAWLRSESGCKIAQSPGKNVVVLLPDGLRNYIGKDWFLDMALRQEPSPLARRIAEVLDRPASEERTNAKMKL</sequence>
<evidence type="ECO:0000256" key="5">
    <source>
        <dbReference type="ARBA" id="ARBA00022898"/>
    </source>
</evidence>
<comment type="catalytic activity">
    <reaction evidence="6">
        <text>L-homocysteine + L-serine = L,L-cystathionine + H2O</text>
        <dbReference type="Rhea" id="RHEA:10112"/>
        <dbReference type="ChEBI" id="CHEBI:15377"/>
        <dbReference type="ChEBI" id="CHEBI:33384"/>
        <dbReference type="ChEBI" id="CHEBI:58161"/>
        <dbReference type="ChEBI" id="CHEBI:58199"/>
        <dbReference type="EC" id="4.2.1.22"/>
    </reaction>
</comment>
<evidence type="ECO:0000256" key="4">
    <source>
        <dbReference type="ARBA" id="ARBA00012041"/>
    </source>
</evidence>
<proteinExistence type="inferred from homology"/>
<keyword evidence="5" id="KW-0663">Pyridoxal phosphate</keyword>
<keyword evidence="9" id="KW-1185">Reference proteome</keyword>
<accession>A0AAD4LUV9</accession>